<reference evidence="1" key="1">
    <citation type="submission" date="2022-10" db="EMBL/GenBank/DDBJ databases">
        <title>Genome Sequence of Xylaria curta.</title>
        <authorList>
            <person name="Buettner E."/>
        </authorList>
    </citation>
    <scope>NUCLEOTIDE SEQUENCE</scope>
    <source>
        <strain evidence="1">Babe10</strain>
    </source>
</reference>
<comment type="caution">
    <text evidence="1">The sequence shown here is derived from an EMBL/GenBank/DDBJ whole genome shotgun (WGS) entry which is preliminary data.</text>
</comment>
<sequence>MSFRKSLVRLSGVLSVAVAVQAQKHYATPNTYIIQDSYDASNFFDEFEFFNGPDPTAGFVQYVDAVTANSTGLAGYANNGVYLGVDYQTTNPPAGRASVRLTTKKSYTHGLIIADIAHQPGPACGSWPAFWTFGPSWPHSGEIDIIEGVNLQTNTSITLHTAPGCSFSEDSFSHGDCGAPGDGTMGCGGPTHNTQNFGAGFNEIGGGVYALQWTSDAIRIFFFPRSSGIPTDIEEGNPNPSNWGMPAASFSGGGCNIDANFMNHNIVFDTTFCGQWAGRVWGADPVCSTKAPTCEEYVGSNPTDFQDSYWLINYVKVFREAGAKRGIAKRFDA</sequence>
<keyword evidence="2" id="KW-1185">Reference proteome</keyword>
<protein>
    <submittedName>
        <fullName evidence="1">Uncharacterized protein</fullName>
    </submittedName>
</protein>
<organism evidence="1 2">
    <name type="scientific">Xylaria curta</name>
    <dbReference type="NCBI Taxonomy" id="42375"/>
    <lineage>
        <taxon>Eukaryota</taxon>
        <taxon>Fungi</taxon>
        <taxon>Dikarya</taxon>
        <taxon>Ascomycota</taxon>
        <taxon>Pezizomycotina</taxon>
        <taxon>Sordariomycetes</taxon>
        <taxon>Xylariomycetidae</taxon>
        <taxon>Xylariales</taxon>
        <taxon>Xylariaceae</taxon>
        <taxon>Xylaria</taxon>
    </lineage>
</organism>
<dbReference type="EMBL" id="JAPDGR010003071">
    <property type="protein sequence ID" value="KAJ2972865.1"/>
    <property type="molecule type" value="Genomic_DNA"/>
</dbReference>
<gene>
    <name evidence="1" type="ORF">NUW58_g9090</name>
</gene>
<evidence type="ECO:0000313" key="2">
    <source>
        <dbReference type="Proteomes" id="UP001143856"/>
    </source>
</evidence>
<accession>A0ACC1N1B5</accession>
<name>A0ACC1N1B5_9PEZI</name>
<evidence type="ECO:0000313" key="1">
    <source>
        <dbReference type="EMBL" id="KAJ2972865.1"/>
    </source>
</evidence>
<proteinExistence type="predicted"/>
<dbReference type="Proteomes" id="UP001143856">
    <property type="component" value="Unassembled WGS sequence"/>
</dbReference>